<feature type="transmembrane region" description="Helical" evidence="7">
    <location>
        <begin position="339"/>
        <end position="355"/>
    </location>
</feature>
<name>A0A4P6EI52_9MICO</name>
<keyword evidence="5 7" id="KW-1133">Transmembrane helix</keyword>
<dbReference type="Proteomes" id="UP000291758">
    <property type="component" value="Chromosome"/>
</dbReference>
<keyword evidence="4 7" id="KW-0812">Transmembrane</keyword>
<keyword evidence="10" id="KW-1185">Reference proteome</keyword>
<feature type="transmembrane region" description="Helical" evidence="7">
    <location>
        <begin position="367"/>
        <end position="386"/>
    </location>
</feature>
<proteinExistence type="inferred from homology"/>
<dbReference type="Pfam" id="PF08817">
    <property type="entry name" value="YukD"/>
    <property type="match status" value="1"/>
</dbReference>
<dbReference type="EMBL" id="CP035495">
    <property type="protein sequence ID" value="QAY62172.1"/>
    <property type="molecule type" value="Genomic_DNA"/>
</dbReference>
<dbReference type="GO" id="GO:0005886">
    <property type="term" value="C:plasma membrane"/>
    <property type="evidence" value="ECO:0007669"/>
    <property type="project" value="UniProtKB-SubCell"/>
</dbReference>
<dbReference type="Pfam" id="PF19053">
    <property type="entry name" value="EccD"/>
    <property type="match status" value="1"/>
</dbReference>
<feature type="transmembrane region" description="Helical" evidence="7">
    <location>
        <begin position="122"/>
        <end position="141"/>
    </location>
</feature>
<feature type="domain" description="EccD-like transmembrane" evidence="8">
    <location>
        <begin position="121"/>
        <end position="442"/>
    </location>
</feature>
<evidence type="ECO:0000256" key="7">
    <source>
        <dbReference type="SAM" id="Phobius"/>
    </source>
</evidence>
<evidence type="ECO:0000313" key="10">
    <source>
        <dbReference type="Proteomes" id="UP000291758"/>
    </source>
</evidence>
<evidence type="ECO:0000256" key="2">
    <source>
        <dbReference type="ARBA" id="ARBA00006162"/>
    </source>
</evidence>
<dbReference type="AlphaFoldDB" id="A0A4P6EI52"/>
<sequence length="444" mass="44082">MPTASVTADAVHVSVTCDDRRLDLTVPTHVPLLEMLPAVARGLGVLDPSSVHGGFAVQRTDGTRLDPGLDAHTLGLRDGELLTLVANAAAAERRRYDDVVEAVIDAVQAGASPWTARDQARTALGVSLTFLALGAAVLASTGPGTGIGPLVAWSGCAVLLVLCVTLTRTGQPEAGHGLGLAASVYGAVGAWLVLPAHTSVHWQAVAACAALVLVGAAALAGSGSGPQVHVIPVATGLALGGAEAFTALDGVTAVAALAVTVAVCGTTTNLLPWLTLASTRLQVTSPQSDAEILAAPPSVDPQDVARRTAEGHAVLGSLRIAGALVLLAATWTVAGSGPLGAALCALAFLGMLFTSRQVYARGQVRTLVVMATAGLTLTGAISALTGSVSRGVLLGVVLAAGAGVVALSVLGTGPRQRLSRLADAVELGCLAALLPLGVLAAGIA</sequence>
<evidence type="ECO:0000256" key="5">
    <source>
        <dbReference type="ARBA" id="ARBA00022989"/>
    </source>
</evidence>
<comment type="similarity">
    <text evidence="2">Belongs to the EccD/Snm4 family.</text>
</comment>
<feature type="transmembrane region" description="Helical" evidence="7">
    <location>
        <begin position="200"/>
        <end position="221"/>
    </location>
</feature>
<dbReference type="RefSeq" id="WP_129202055.1">
    <property type="nucleotide sequence ID" value="NZ_CP035495.1"/>
</dbReference>
<dbReference type="KEGG" id="xyl:ET495_01515"/>
<evidence type="ECO:0000256" key="4">
    <source>
        <dbReference type="ARBA" id="ARBA00022692"/>
    </source>
</evidence>
<protein>
    <submittedName>
        <fullName evidence="9">Type VII secretion integral membrane protein EccD</fullName>
    </submittedName>
</protein>
<dbReference type="InterPro" id="IPR044049">
    <property type="entry name" value="EccD_transm"/>
</dbReference>
<feature type="transmembrane region" description="Helical" evidence="7">
    <location>
        <begin position="174"/>
        <end position="194"/>
    </location>
</feature>
<reference evidence="9 10" key="1">
    <citation type="submission" date="2019-01" db="EMBL/GenBank/DDBJ databases">
        <title>Genome sequencing of strain 2JSPR-7.</title>
        <authorList>
            <person name="Heo J."/>
            <person name="Kim S.-J."/>
            <person name="Kim J.-S."/>
            <person name="Hong S.-B."/>
            <person name="Kwon S.-W."/>
        </authorList>
    </citation>
    <scope>NUCLEOTIDE SEQUENCE [LARGE SCALE GENOMIC DNA]</scope>
    <source>
        <strain evidence="9 10">2JSPR-7</strain>
    </source>
</reference>
<evidence type="ECO:0000256" key="6">
    <source>
        <dbReference type="ARBA" id="ARBA00023136"/>
    </source>
</evidence>
<feature type="transmembrane region" description="Helical" evidence="7">
    <location>
        <begin position="254"/>
        <end position="276"/>
    </location>
</feature>
<evidence type="ECO:0000256" key="3">
    <source>
        <dbReference type="ARBA" id="ARBA00022475"/>
    </source>
</evidence>
<dbReference type="InterPro" id="IPR024962">
    <property type="entry name" value="YukD-like"/>
</dbReference>
<accession>A0A4P6EI52</accession>
<evidence type="ECO:0000259" key="8">
    <source>
        <dbReference type="Pfam" id="PF19053"/>
    </source>
</evidence>
<evidence type="ECO:0000313" key="9">
    <source>
        <dbReference type="EMBL" id="QAY62172.1"/>
    </source>
</evidence>
<keyword evidence="6 7" id="KW-0472">Membrane</keyword>
<evidence type="ECO:0000256" key="1">
    <source>
        <dbReference type="ARBA" id="ARBA00004651"/>
    </source>
</evidence>
<dbReference type="NCBIfam" id="TIGR03920">
    <property type="entry name" value="T7SS_EccD"/>
    <property type="match status" value="1"/>
</dbReference>
<feature type="transmembrane region" description="Helical" evidence="7">
    <location>
        <begin position="147"/>
        <end position="167"/>
    </location>
</feature>
<organism evidence="9 10">
    <name type="scientific">Xylanimonas allomyrinae</name>
    <dbReference type="NCBI Taxonomy" id="2509459"/>
    <lineage>
        <taxon>Bacteria</taxon>
        <taxon>Bacillati</taxon>
        <taxon>Actinomycetota</taxon>
        <taxon>Actinomycetes</taxon>
        <taxon>Micrococcales</taxon>
        <taxon>Promicromonosporaceae</taxon>
        <taxon>Xylanimonas</taxon>
    </lineage>
</organism>
<dbReference type="Gene3D" id="3.10.20.90">
    <property type="entry name" value="Phosphatidylinositol 3-kinase Catalytic Subunit, Chain A, domain 1"/>
    <property type="match status" value="1"/>
</dbReference>
<comment type="subcellular location">
    <subcellularLocation>
        <location evidence="1">Cell membrane</location>
        <topology evidence="1">Multi-pass membrane protein</topology>
    </subcellularLocation>
</comment>
<dbReference type="OrthoDB" id="4824971at2"/>
<keyword evidence="3" id="KW-1003">Cell membrane</keyword>
<feature type="transmembrane region" description="Helical" evidence="7">
    <location>
        <begin position="392"/>
        <end position="412"/>
    </location>
</feature>
<gene>
    <name evidence="9" type="primary">eccD</name>
    <name evidence="9" type="ORF">ET495_01515</name>
</gene>
<dbReference type="InterPro" id="IPR006707">
    <property type="entry name" value="T7SS_EccD"/>
</dbReference>
<feature type="transmembrane region" description="Helical" evidence="7">
    <location>
        <begin position="424"/>
        <end position="443"/>
    </location>
</feature>